<proteinExistence type="predicted"/>
<gene>
    <name evidence="1" type="ORF">H9Q81_03185</name>
</gene>
<evidence type="ECO:0000313" key="1">
    <source>
        <dbReference type="EMBL" id="QNM15856.1"/>
    </source>
</evidence>
<protein>
    <submittedName>
        <fullName evidence="1">Uncharacterized protein</fullName>
    </submittedName>
</protein>
<dbReference type="Gene3D" id="3.20.70.20">
    <property type="match status" value="1"/>
</dbReference>
<dbReference type="SUPFAM" id="SSF51998">
    <property type="entry name" value="PFL-like glycyl radical enzymes"/>
    <property type="match status" value="1"/>
</dbReference>
<name>A0A7G9GYH4_9FUSO</name>
<dbReference type="KEGG" id="fho:H9Q81_03185"/>
<dbReference type="AlphaFoldDB" id="A0A7G9GYH4"/>
<organism evidence="1 2">
    <name type="scientific">Fusobacterium hominis</name>
    <dbReference type="NCBI Taxonomy" id="2764326"/>
    <lineage>
        <taxon>Bacteria</taxon>
        <taxon>Fusobacteriati</taxon>
        <taxon>Fusobacteriota</taxon>
        <taxon>Fusobacteriia</taxon>
        <taxon>Fusobacteriales</taxon>
        <taxon>Fusobacteriaceae</taxon>
        <taxon>Fusobacterium</taxon>
    </lineage>
</organism>
<dbReference type="InterPro" id="IPR012833">
    <property type="entry name" value="NrdD"/>
</dbReference>
<reference evidence="1 2" key="1">
    <citation type="submission" date="2020-08" db="EMBL/GenBank/DDBJ databases">
        <authorList>
            <person name="Liu C."/>
            <person name="Sun Q."/>
        </authorList>
    </citation>
    <scope>NUCLEOTIDE SEQUENCE [LARGE SCALE GENOMIC DNA]</scope>
    <source>
        <strain evidence="1 2">NSJ-57</strain>
    </source>
</reference>
<dbReference type="GO" id="GO:0006260">
    <property type="term" value="P:DNA replication"/>
    <property type="evidence" value="ECO:0007669"/>
    <property type="project" value="InterPro"/>
</dbReference>
<dbReference type="EMBL" id="CP060637">
    <property type="protein sequence ID" value="QNM15856.1"/>
    <property type="molecule type" value="Genomic_DNA"/>
</dbReference>
<sequence length="112" mass="12968">MKDLFRDIPIKYAIGSIRRFFNKLNLPLRNGYERAYITFNLGLDTTIGGRKVSEVFLKALELGKPGSGEPFSFPNIVFKLKKGINTERETENYDLFQQALKAEERDRVSHLR</sequence>
<dbReference type="GO" id="GO:0008998">
    <property type="term" value="F:ribonucleoside-triphosphate reductase (thioredoxin) activity"/>
    <property type="evidence" value="ECO:0007669"/>
    <property type="project" value="InterPro"/>
</dbReference>
<keyword evidence="2" id="KW-1185">Reference proteome</keyword>
<evidence type="ECO:0000313" key="2">
    <source>
        <dbReference type="Proteomes" id="UP000515913"/>
    </source>
</evidence>
<dbReference type="Proteomes" id="UP000515913">
    <property type="component" value="Chromosome"/>
</dbReference>
<dbReference type="RefSeq" id="WP_187423128.1">
    <property type="nucleotide sequence ID" value="NZ_CP060637.1"/>
</dbReference>
<dbReference type="Pfam" id="PF13597">
    <property type="entry name" value="NRDD"/>
    <property type="match status" value="1"/>
</dbReference>
<accession>A0A7G9GYH4</accession>